<dbReference type="OrthoDB" id="5865746at2"/>
<sequence>MKKLLLATAFISSAAAASSNINENFTHIGFGYKHTRYATEGLAPYFKGNYKNDEWKNLGGFYLDLQADLAYGVYFEGYADATTRFSTSIDQWQAGMGYAPYRSPFLSTPVSCGVINYSSSRDNVKGQSEVAPYCKLGIRTQIANHWNLKVDYQHAFYKEARQSLTFDNVFQFGRVFGLVAGLELAQRHKTEIGYKFGMQFSF</sequence>
<evidence type="ECO:0000313" key="3">
    <source>
        <dbReference type="Proteomes" id="UP000078503"/>
    </source>
</evidence>
<evidence type="ECO:0000256" key="1">
    <source>
        <dbReference type="SAM" id="SignalP"/>
    </source>
</evidence>
<proteinExistence type="predicted"/>
<keyword evidence="3" id="KW-1185">Reference proteome</keyword>
<evidence type="ECO:0008006" key="4">
    <source>
        <dbReference type="Google" id="ProtNLM"/>
    </source>
</evidence>
<dbReference type="RefSeq" id="WP_068335336.1">
    <property type="nucleotide sequence ID" value="NZ_LVHF01000033.1"/>
</dbReference>
<name>A0A178K352_9GAMM</name>
<protein>
    <recommendedName>
        <fullName evidence="4">Outer membrane protein beta-barrel domain-containing protein</fullName>
    </recommendedName>
</protein>
<feature type="chain" id="PRO_5008089927" description="Outer membrane protein beta-barrel domain-containing protein" evidence="1">
    <location>
        <begin position="18"/>
        <end position="202"/>
    </location>
</feature>
<gene>
    <name evidence="2" type="ORF">A3K86_19520</name>
</gene>
<keyword evidence="1" id="KW-0732">Signal</keyword>
<accession>A0A178K352</accession>
<dbReference type="Proteomes" id="UP000078503">
    <property type="component" value="Unassembled WGS sequence"/>
</dbReference>
<evidence type="ECO:0000313" key="2">
    <source>
        <dbReference type="EMBL" id="OAN11153.1"/>
    </source>
</evidence>
<comment type="caution">
    <text evidence="2">The sequence shown here is derived from an EMBL/GenBank/DDBJ whole genome shotgun (WGS) entry which is preliminary data.</text>
</comment>
<dbReference type="EMBL" id="LVHF01000033">
    <property type="protein sequence ID" value="OAN11153.1"/>
    <property type="molecule type" value="Genomic_DNA"/>
</dbReference>
<reference evidence="2 3" key="1">
    <citation type="submission" date="2016-03" db="EMBL/GenBank/DDBJ databases">
        <title>Photobacterium proteolyticum sp. nov. a protease producing bacterium isolated from ocean sediments of Laizhou Bay.</title>
        <authorList>
            <person name="Li Y."/>
        </authorList>
    </citation>
    <scope>NUCLEOTIDE SEQUENCE [LARGE SCALE GENOMIC DNA]</scope>
    <source>
        <strain evidence="2 3">R-40508</strain>
    </source>
</reference>
<organism evidence="2 3">
    <name type="scientific">Photobacterium jeanii</name>
    <dbReference type="NCBI Taxonomy" id="858640"/>
    <lineage>
        <taxon>Bacteria</taxon>
        <taxon>Pseudomonadati</taxon>
        <taxon>Pseudomonadota</taxon>
        <taxon>Gammaproteobacteria</taxon>
        <taxon>Vibrionales</taxon>
        <taxon>Vibrionaceae</taxon>
        <taxon>Photobacterium</taxon>
    </lineage>
</organism>
<dbReference type="AlphaFoldDB" id="A0A178K352"/>
<feature type="signal peptide" evidence="1">
    <location>
        <begin position="1"/>
        <end position="17"/>
    </location>
</feature>